<protein>
    <recommendedName>
        <fullName evidence="4">Lipoprotein</fullName>
    </recommendedName>
</protein>
<dbReference type="Proteomes" id="UP000706039">
    <property type="component" value="Unassembled WGS sequence"/>
</dbReference>
<accession>A0ABS7PR24</accession>
<evidence type="ECO:0000313" key="2">
    <source>
        <dbReference type="EMBL" id="MBY8823793.1"/>
    </source>
</evidence>
<evidence type="ECO:0008006" key="4">
    <source>
        <dbReference type="Google" id="ProtNLM"/>
    </source>
</evidence>
<sequence>MNKRLCIRGVTFAVAICLVAACSKESSQPEAVDTTLTEPERPVIPSPVVEYNLDDTLVFASPSECISGGTLSAVYDKLDAAMNNGASGATVKLDAFPNGLPVKAGSTTDNDGVLSAHAEIRFPAETKWNGLALSRIGTARYSPPESDSSYSRIITFLEKPEVVQTRLSALGFSAPLDPEYATLPDTYNSCGGSMYVETISGGSALHCGWGC</sequence>
<evidence type="ECO:0000313" key="3">
    <source>
        <dbReference type="Proteomes" id="UP000706039"/>
    </source>
</evidence>
<gene>
    <name evidence="2" type="ORF">K7G82_15920</name>
</gene>
<keyword evidence="3" id="KW-1185">Reference proteome</keyword>
<name>A0ABS7PR24_9SPHN</name>
<evidence type="ECO:0000256" key="1">
    <source>
        <dbReference type="SAM" id="SignalP"/>
    </source>
</evidence>
<reference evidence="2 3" key="1">
    <citation type="submission" date="2021-08" db="EMBL/GenBank/DDBJ databases">
        <authorList>
            <person name="Tuo L."/>
        </authorList>
    </citation>
    <scope>NUCLEOTIDE SEQUENCE [LARGE SCALE GENOMIC DNA]</scope>
    <source>
        <strain evidence="2 3">JCM 31229</strain>
    </source>
</reference>
<dbReference type="EMBL" id="JAINVV010000008">
    <property type="protein sequence ID" value="MBY8823793.1"/>
    <property type="molecule type" value="Genomic_DNA"/>
</dbReference>
<organism evidence="2 3">
    <name type="scientific">Sphingomonas colocasiae</name>
    <dbReference type="NCBI Taxonomy" id="1848973"/>
    <lineage>
        <taxon>Bacteria</taxon>
        <taxon>Pseudomonadati</taxon>
        <taxon>Pseudomonadota</taxon>
        <taxon>Alphaproteobacteria</taxon>
        <taxon>Sphingomonadales</taxon>
        <taxon>Sphingomonadaceae</taxon>
        <taxon>Sphingomonas</taxon>
    </lineage>
</organism>
<feature type="signal peptide" evidence="1">
    <location>
        <begin position="1"/>
        <end position="20"/>
    </location>
</feature>
<feature type="chain" id="PRO_5046426501" description="Lipoprotein" evidence="1">
    <location>
        <begin position="21"/>
        <end position="211"/>
    </location>
</feature>
<dbReference type="RefSeq" id="WP_222990910.1">
    <property type="nucleotide sequence ID" value="NZ_JAINVV010000008.1"/>
</dbReference>
<proteinExistence type="predicted"/>
<comment type="caution">
    <text evidence="2">The sequence shown here is derived from an EMBL/GenBank/DDBJ whole genome shotgun (WGS) entry which is preliminary data.</text>
</comment>
<dbReference type="PROSITE" id="PS51257">
    <property type="entry name" value="PROKAR_LIPOPROTEIN"/>
    <property type="match status" value="1"/>
</dbReference>
<keyword evidence="1" id="KW-0732">Signal</keyword>